<dbReference type="EMBL" id="CP120678">
    <property type="protein sequence ID" value="WIW71260.1"/>
    <property type="molecule type" value="Genomic_DNA"/>
</dbReference>
<keyword evidence="2" id="KW-1185">Reference proteome</keyword>
<evidence type="ECO:0000313" key="2">
    <source>
        <dbReference type="Proteomes" id="UP001243623"/>
    </source>
</evidence>
<sequence>MVFIPIDITENSENCPYTFFYLYDLDEEKRKKNELEKKANTDALMGVYNISDAKEKIDEYLYLNAKGKMHAFFMVDLDNFKTVDDTSSSGCCSV</sequence>
<dbReference type="AlphaFoldDB" id="A0A9Y2AGG1"/>
<dbReference type="KEGG" id="sgbi:P3F81_02800"/>
<proteinExistence type="predicted"/>
<protein>
    <submittedName>
        <fullName evidence="1">GGDEF domain-containing protein</fullName>
    </submittedName>
</protein>
<reference evidence="1" key="1">
    <citation type="submission" date="2023-03" db="EMBL/GenBank/DDBJ databases">
        <title>Selenobaculum gbiensis gen. nov. sp. nov., a new bacterium isolated from the gut microbiota of IBD patient.</title>
        <authorList>
            <person name="Yeo S."/>
            <person name="Park H."/>
            <person name="Huh C.S."/>
        </authorList>
    </citation>
    <scope>NUCLEOTIDE SEQUENCE</scope>
    <source>
        <strain evidence="1">ICN-92133</strain>
    </source>
</reference>
<accession>A0A9Y2AGG1</accession>
<gene>
    <name evidence="1" type="ORF">P3F81_02800</name>
</gene>
<dbReference type="Proteomes" id="UP001243623">
    <property type="component" value="Chromosome"/>
</dbReference>
<organism evidence="1 2">
    <name type="scientific">Selenobaculum gibii</name>
    <dbReference type="NCBI Taxonomy" id="3054208"/>
    <lineage>
        <taxon>Bacteria</taxon>
        <taxon>Bacillati</taxon>
        <taxon>Bacillota</taxon>
        <taxon>Negativicutes</taxon>
        <taxon>Selenomonadales</taxon>
        <taxon>Selenomonadaceae</taxon>
        <taxon>Selenobaculum</taxon>
    </lineage>
</organism>
<evidence type="ECO:0000313" key="1">
    <source>
        <dbReference type="EMBL" id="WIW71260.1"/>
    </source>
</evidence>
<dbReference type="InterPro" id="IPR043128">
    <property type="entry name" value="Rev_trsase/Diguanyl_cyclase"/>
</dbReference>
<dbReference type="RefSeq" id="WP_147667528.1">
    <property type="nucleotide sequence ID" value="NZ_CP120678.1"/>
</dbReference>
<name>A0A9Y2AGG1_9FIRM</name>
<dbReference type="Gene3D" id="3.30.70.270">
    <property type="match status" value="1"/>
</dbReference>